<feature type="domain" description="Response regulatory" evidence="7">
    <location>
        <begin position="575"/>
        <end position="695"/>
    </location>
</feature>
<dbReference type="InterPro" id="IPR004358">
    <property type="entry name" value="Sig_transdc_His_kin-like_C"/>
</dbReference>
<dbReference type="InterPro" id="IPR036890">
    <property type="entry name" value="HATPase_C_sf"/>
</dbReference>
<dbReference type="PROSITE" id="PS50110">
    <property type="entry name" value="RESPONSE_REGULATORY"/>
    <property type="match status" value="1"/>
</dbReference>
<keyword evidence="3 4" id="KW-0597">Phosphoprotein</keyword>
<dbReference type="InterPro" id="IPR000014">
    <property type="entry name" value="PAS"/>
</dbReference>
<protein>
    <recommendedName>
        <fullName evidence="2">histidine kinase</fullName>
        <ecNumber evidence="2">2.7.13.3</ecNumber>
    </recommendedName>
</protein>
<dbReference type="SUPFAM" id="SSF55785">
    <property type="entry name" value="PYP-like sensor domain (PAS domain)"/>
    <property type="match status" value="1"/>
</dbReference>
<dbReference type="CDD" id="cd00130">
    <property type="entry name" value="PAS"/>
    <property type="match status" value="1"/>
</dbReference>
<accession>I4C4K0</accession>
<dbReference type="Pfam" id="PF08448">
    <property type="entry name" value="PAS_4"/>
    <property type="match status" value="1"/>
</dbReference>
<dbReference type="InterPro" id="IPR035965">
    <property type="entry name" value="PAS-like_dom_sf"/>
</dbReference>
<dbReference type="Pfam" id="PF02518">
    <property type="entry name" value="HATPase_c"/>
    <property type="match status" value="1"/>
</dbReference>
<dbReference type="Gene3D" id="3.40.50.2300">
    <property type="match status" value="1"/>
</dbReference>
<dbReference type="KEGG" id="dti:Desti_1782"/>
<evidence type="ECO:0000256" key="4">
    <source>
        <dbReference type="PROSITE-ProRule" id="PRU00169"/>
    </source>
</evidence>
<dbReference type="Gene3D" id="3.30.450.20">
    <property type="entry name" value="PAS domain"/>
    <property type="match status" value="2"/>
</dbReference>
<dbReference type="PRINTS" id="PR00344">
    <property type="entry name" value="BCTRLSENSOR"/>
</dbReference>
<dbReference type="PROSITE" id="PS50113">
    <property type="entry name" value="PAC"/>
    <property type="match status" value="1"/>
</dbReference>
<dbReference type="InterPro" id="IPR003661">
    <property type="entry name" value="HisK_dim/P_dom"/>
</dbReference>
<dbReference type="InterPro" id="IPR001789">
    <property type="entry name" value="Sig_transdc_resp-reg_receiver"/>
</dbReference>
<gene>
    <name evidence="10" type="ordered locus">Desti_1782</name>
</gene>
<dbReference type="EMBL" id="CP003360">
    <property type="protein sequence ID" value="AFM24491.1"/>
    <property type="molecule type" value="Genomic_DNA"/>
</dbReference>
<organism evidence="10 11">
    <name type="scientific">Desulfomonile tiedjei (strain ATCC 49306 / DSM 6799 / DCB-1)</name>
    <dbReference type="NCBI Taxonomy" id="706587"/>
    <lineage>
        <taxon>Bacteria</taxon>
        <taxon>Pseudomonadati</taxon>
        <taxon>Thermodesulfobacteriota</taxon>
        <taxon>Desulfomonilia</taxon>
        <taxon>Desulfomonilales</taxon>
        <taxon>Desulfomonilaceae</taxon>
        <taxon>Desulfomonile</taxon>
    </lineage>
</organism>
<dbReference type="InterPro" id="IPR005467">
    <property type="entry name" value="His_kinase_dom"/>
</dbReference>
<dbReference type="Proteomes" id="UP000006055">
    <property type="component" value="Chromosome"/>
</dbReference>
<dbReference type="GO" id="GO:0000155">
    <property type="term" value="F:phosphorelay sensor kinase activity"/>
    <property type="evidence" value="ECO:0007669"/>
    <property type="project" value="InterPro"/>
</dbReference>
<dbReference type="eggNOG" id="COG0784">
    <property type="taxonomic scope" value="Bacteria"/>
</dbReference>
<dbReference type="RefSeq" id="WP_014809637.1">
    <property type="nucleotide sequence ID" value="NC_018025.1"/>
</dbReference>
<dbReference type="PANTHER" id="PTHR43065:SF42">
    <property type="entry name" value="TWO-COMPONENT SENSOR PPRA"/>
    <property type="match status" value="1"/>
</dbReference>
<evidence type="ECO:0000259" key="9">
    <source>
        <dbReference type="PROSITE" id="PS50113"/>
    </source>
</evidence>
<dbReference type="OrthoDB" id="459598at2"/>
<dbReference type="InterPro" id="IPR036097">
    <property type="entry name" value="HisK_dim/P_sf"/>
</dbReference>
<dbReference type="PROSITE" id="PS50109">
    <property type="entry name" value="HIS_KIN"/>
    <property type="match status" value="1"/>
</dbReference>
<evidence type="ECO:0000313" key="11">
    <source>
        <dbReference type="Proteomes" id="UP000006055"/>
    </source>
</evidence>
<dbReference type="InterPro" id="IPR003594">
    <property type="entry name" value="HATPase_dom"/>
</dbReference>
<dbReference type="STRING" id="706587.Desti_1782"/>
<evidence type="ECO:0000256" key="2">
    <source>
        <dbReference type="ARBA" id="ARBA00012438"/>
    </source>
</evidence>
<dbReference type="SMART" id="SM00091">
    <property type="entry name" value="PAS"/>
    <property type="match status" value="2"/>
</dbReference>
<dbReference type="Gene3D" id="1.10.287.130">
    <property type="match status" value="1"/>
</dbReference>
<name>I4C4K0_DESTA</name>
<dbReference type="SMART" id="SM00448">
    <property type="entry name" value="REC"/>
    <property type="match status" value="1"/>
</dbReference>
<dbReference type="eggNOG" id="COG3852">
    <property type="taxonomic scope" value="Bacteria"/>
</dbReference>
<reference evidence="11" key="1">
    <citation type="submission" date="2012-06" db="EMBL/GenBank/DDBJ databases">
        <title>Complete sequence of chromosome of Desulfomonile tiedjei DSM 6799.</title>
        <authorList>
            <person name="Lucas S."/>
            <person name="Copeland A."/>
            <person name="Lapidus A."/>
            <person name="Glavina del Rio T."/>
            <person name="Dalin E."/>
            <person name="Tice H."/>
            <person name="Bruce D."/>
            <person name="Goodwin L."/>
            <person name="Pitluck S."/>
            <person name="Peters L."/>
            <person name="Ovchinnikova G."/>
            <person name="Zeytun A."/>
            <person name="Lu M."/>
            <person name="Kyrpides N."/>
            <person name="Mavromatis K."/>
            <person name="Ivanova N."/>
            <person name="Brettin T."/>
            <person name="Detter J.C."/>
            <person name="Han C."/>
            <person name="Larimer F."/>
            <person name="Land M."/>
            <person name="Hauser L."/>
            <person name="Markowitz V."/>
            <person name="Cheng J.-F."/>
            <person name="Hugenholtz P."/>
            <person name="Woyke T."/>
            <person name="Wu D."/>
            <person name="Spring S."/>
            <person name="Schroeder M."/>
            <person name="Brambilla E."/>
            <person name="Klenk H.-P."/>
            <person name="Eisen J.A."/>
        </authorList>
    </citation>
    <scope>NUCLEOTIDE SEQUENCE [LARGE SCALE GENOMIC DNA]</scope>
    <source>
        <strain evidence="11">ATCC 49306 / DSM 6799 / DCB-1</strain>
    </source>
</reference>
<dbReference type="SUPFAM" id="SSF47384">
    <property type="entry name" value="Homodimeric domain of signal transducing histidine kinase"/>
    <property type="match status" value="1"/>
</dbReference>
<keyword evidence="11" id="KW-1185">Reference proteome</keyword>
<evidence type="ECO:0000259" key="8">
    <source>
        <dbReference type="PROSITE" id="PS50112"/>
    </source>
</evidence>
<proteinExistence type="predicted"/>
<dbReference type="NCBIfam" id="TIGR00229">
    <property type="entry name" value="sensory_box"/>
    <property type="match status" value="1"/>
</dbReference>
<feature type="domain" description="Histidine kinase" evidence="6">
    <location>
        <begin position="337"/>
        <end position="556"/>
    </location>
</feature>
<evidence type="ECO:0000256" key="1">
    <source>
        <dbReference type="ARBA" id="ARBA00000085"/>
    </source>
</evidence>
<evidence type="ECO:0000259" key="7">
    <source>
        <dbReference type="PROSITE" id="PS50110"/>
    </source>
</evidence>
<dbReference type="PROSITE" id="PS50112">
    <property type="entry name" value="PAS"/>
    <property type="match status" value="1"/>
</dbReference>
<dbReference type="HOGENOM" id="CLU_000445_114_51_7"/>
<comment type="catalytic activity">
    <reaction evidence="1">
        <text>ATP + protein L-histidine = ADP + protein N-phospho-L-histidine.</text>
        <dbReference type="EC" id="2.7.13.3"/>
    </reaction>
</comment>
<feature type="modified residue" description="4-aspartylphosphate" evidence="4">
    <location>
        <position position="629"/>
    </location>
</feature>
<dbReference type="SUPFAM" id="SSF52172">
    <property type="entry name" value="CheY-like"/>
    <property type="match status" value="1"/>
</dbReference>
<dbReference type="CDD" id="cd00156">
    <property type="entry name" value="REC"/>
    <property type="match status" value="1"/>
</dbReference>
<keyword evidence="5" id="KW-0175">Coiled coil</keyword>
<dbReference type="SUPFAM" id="SSF55874">
    <property type="entry name" value="ATPase domain of HSP90 chaperone/DNA topoisomerase II/histidine kinase"/>
    <property type="match status" value="1"/>
</dbReference>
<dbReference type="PANTHER" id="PTHR43065">
    <property type="entry name" value="SENSOR HISTIDINE KINASE"/>
    <property type="match status" value="1"/>
</dbReference>
<evidence type="ECO:0000256" key="5">
    <source>
        <dbReference type="SAM" id="Coils"/>
    </source>
</evidence>
<dbReference type="EC" id="2.7.13.3" evidence="2"/>
<feature type="domain" description="PAC" evidence="9">
    <location>
        <begin position="274"/>
        <end position="324"/>
    </location>
</feature>
<dbReference type="AlphaFoldDB" id="I4C4K0"/>
<evidence type="ECO:0000256" key="3">
    <source>
        <dbReference type="ARBA" id="ARBA00022553"/>
    </source>
</evidence>
<dbReference type="Gene3D" id="3.30.565.10">
    <property type="entry name" value="Histidine kinase-like ATPase, C-terminal domain"/>
    <property type="match status" value="1"/>
</dbReference>
<dbReference type="SMART" id="SM00387">
    <property type="entry name" value="HATPase_c"/>
    <property type="match status" value="1"/>
</dbReference>
<evidence type="ECO:0000259" key="6">
    <source>
        <dbReference type="PROSITE" id="PS50109"/>
    </source>
</evidence>
<dbReference type="InterPro" id="IPR013656">
    <property type="entry name" value="PAS_4"/>
</dbReference>
<dbReference type="Pfam" id="PF00072">
    <property type="entry name" value="Response_reg"/>
    <property type="match status" value="1"/>
</dbReference>
<dbReference type="CDD" id="cd00082">
    <property type="entry name" value="HisKA"/>
    <property type="match status" value="1"/>
</dbReference>
<dbReference type="InterPro" id="IPR000700">
    <property type="entry name" value="PAS-assoc_C"/>
</dbReference>
<dbReference type="InterPro" id="IPR011006">
    <property type="entry name" value="CheY-like_superfamily"/>
</dbReference>
<evidence type="ECO:0000313" key="10">
    <source>
        <dbReference type="EMBL" id="AFM24491.1"/>
    </source>
</evidence>
<sequence length="703" mass="77485">MTKDKSQFPEEISNSTNAAQLGLLTETIEINGQFPNQLTESGSFDLTGFRLTSLGKLLSALPMPALVVDGSFSIVFANESSEKLGDTTTKLVSAPFSSLFPRSRDAAAFQGILEKVFTIRKLQVSEGLVEIGTNRMWGRLNFRSLRLGKTRLILVLIEDLTLEKKQVLLIETSKEIMRQAKEKYERQFHEQTAELKLTNERLRQEIEERSKTQSALEKSRDSFNSIVERSSDGIAILDCEGTILYVNRAAALFLGKTPESLRGERLAIALGPGQIAETSIVRPNGQPGTAEIQLSRTQWDGKPSFLIVFRDITDRKRTEQELQRSQKLETLELIAGGLAHDFNNLLTANIANISLAKIRSNRESPVYDALTRAERASTKARELTRQLLTFAKGRPLIKKPTLLTPLLQEAAVLALSGSNVKFRLRVGENLWPAEIEPYQIGTVFQNLIINAKQAMPEGGLVLIKAENLVVGAEPRPDESQSPRGRYVRIMIKDTGSGISEQNLAKIFDPYFTTKAAGSGLGLATSYAVVKKHGGRIEVESREGSGTSFFIYLPASDRSAEPVENSDRAPYRGSGNILIMDDEEDIRDAAKDLLSILGYTVETAENGTRAIAKYQKAMRSGDPFDVVIMDLTVPGGMGGREATRRLLEIDQNAKIILSSGHLDEPIMIDFQHYGLVGVIAKPYNALELGDILRKVTGSKASSQD</sequence>
<dbReference type="Pfam" id="PF13188">
    <property type="entry name" value="PAS_8"/>
    <property type="match status" value="1"/>
</dbReference>
<feature type="coiled-coil region" evidence="5">
    <location>
        <begin position="174"/>
        <end position="219"/>
    </location>
</feature>
<feature type="domain" description="PAS" evidence="8">
    <location>
        <begin position="219"/>
        <end position="264"/>
    </location>
</feature>